<keyword evidence="3" id="KW-1185">Reference proteome</keyword>
<dbReference type="SUPFAM" id="SSF51556">
    <property type="entry name" value="Metallo-dependent hydrolases"/>
    <property type="match status" value="1"/>
</dbReference>
<evidence type="ECO:0000313" key="2">
    <source>
        <dbReference type="EMBL" id="MBC4018073.1"/>
    </source>
</evidence>
<reference evidence="2" key="1">
    <citation type="submission" date="2020-08" db="EMBL/GenBank/DDBJ databases">
        <authorList>
            <person name="Hu Y."/>
            <person name="Nguyen S.V."/>
            <person name="Li F."/>
            <person name="Fanning S."/>
        </authorList>
    </citation>
    <scope>NUCLEOTIDE SEQUENCE</scope>
    <source>
        <strain evidence="2">SYSU D8009</strain>
    </source>
</reference>
<dbReference type="Pfam" id="PF04909">
    <property type="entry name" value="Amidohydro_2"/>
    <property type="match status" value="1"/>
</dbReference>
<evidence type="ECO:0000313" key="3">
    <source>
        <dbReference type="Proteomes" id="UP000600101"/>
    </source>
</evidence>
<comment type="caution">
    <text evidence="2">The sequence shown here is derived from an EMBL/GenBank/DDBJ whole genome shotgun (WGS) entry which is preliminary data.</text>
</comment>
<sequence length="279" mass="29963">MPATPMPVAPIGATDCHMHIYGPPDRYPVAPTNPSPVPFASDLVAYRKVQARLGLSRMVVVQPAAYGTDNRCTLDAVAALGPQAARAVVAVTPETPMEELHRLHAAGARGARAVMLRGGILPWDRLGALAAHVAPLGWHVQLQFDGGELPMREALIRNLACPVVIDHIGRFHAPVTPEAPAVRVLLRLLESRRAWVKASSPYGVSRRGPPEYADVAAIARAVIAAVPERVVWGSNWPHPNAPEPKPDEAALLGLLAAWTPSEATRQAILVENPARLYDF</sequence>
<dbReference type="InterPro" id="IPR006680">
    <property type="entry name" value="Amidohydro-rel"/>
</dbReference>
<gene>
    <name evidence="2" type="ORF">H7965_22505</name>
</gene>
<feature type="domain" description="Amidohydrolase-related" evidence="1">
    <location>
        <begin position="15"/>
        <end position="279"/>
    </location>
</feature>
<dbReference type="PANTHER" id="PTHR35563:SF2">
    <property type="entry name" value="BARREL METAL-DEPENDENT HYDROLASE, PUTATIVE (AFU_ORTHOLOGUE AFUA_1G16240)-RELATED"/>
    <property type="match status" value="1"/>
</dbReference>
<organism evidence="2 3">
    <name type="scientific">Siccirubricoccus deserti</name>
    <dbReference type="NCBI Taxonomy" id="2013562"/>
    <lineage>
        <taxon>Bacteria</taxon>
        <taxon>Pseudomonadati</taxon>
        <taxon>Pseudomonadota</taxon>
        <taxon>Alphaproteobacteria</taxon>
        <taxon>Acetobacterales</taxon>
        <taxon>Roseomonadaceae</taxon>
        <taxon>Siccirubricoccus</taxon>
    </lineage>
</organism>
<evidence type="ECO:0000259" key="1">
    <source>
        <dbReference type="Pfam" id="PF04909"/>
    </source>
</evidence>
<dbReference type="PANTHER" id="PTHR35563">
    <property type="entry name" value="BARREL METAL-DEPENDENT HYDROLASE, PUTATIVE (AFU_ORTHOLOGUE AFUA_1G16240)-RELATED"/>
    <property type="match status" value="1"/>
</dbReference>
<name>A0A9X0UFN3_9PROT</name>
<dbReference type="GO" id="GO:0016787">
    <property type="term" value="F:hydrolase activity"/>
    <property type="evidence" value="ECO:0007669"/>
    <property type="project" value="InterPro"/>
</dbReference>
<dbReference type="RefSeq" id="WP_186772828.1">
    <property type="nucleotide sequence ID" value="NZ_JACOMF010000041.1"/>
</dbReference>
<protein>
    <submittedName>
        <fullName evidence="2">Amidohydrolase family protein</fullName>
    </submittedName>
</protein>
<accession>A0A9X0UFN3</accession>
<dbReference type="Gene3D" id="3.20.20.140">
    <property type="entry name" value="Metal-dependent hydrolases"/>
    <property type="match status" value="1"/>
</dbReference>
<dbReference type="AlphaFoldDB" id="A0A9X0UFN3"/>
<dbReference type="EMBL" id="JACOMF010000041">
    <property type="protein sequence ID" value="MBC4018073.1"/>
    <property type="molecule type" value="Genomic_DNA"/>
</dbReference>
<dbReference type="Proteomes" id="UP000600101">
    <property type="component" value="Unassembled WGS sequence"/>
</dbReference>
<dbReference type="InterPro" id="IPR052358">
    <property type="entry name" value="Aro_Compnd_Degr_Hydrolases"/>
</dbReference>
<proteinExistence type="predicted"/>
<dbReference type="InterPro" id="IPR032466">
    <property type="entry name" value="Metal_Hydrolase"/>
</dbReference>